<keyword evidence="6" id="KW-0175">Coiled coil</keyword>
<keyword evidence="2" id="KW-0597">Phosphoprotein</keyword>
<feature type="compositionally biased region" description="Basic and acidic residues" evidence="8">
    <location>
        <begin position="868"/>
        <end position="880"/>
    </location>
</feature>
<feature type="domain" description="Rap-GAP" evidence="10">
    <location>
        <begin position="455"/>
        <end position="676"/>
    </location>
</feature>
<evidence type="ECO:0000313" key="13">
    <source>
        <dbReference type="EnsemblMetazoa" id="KAF7495845.1"/>
    </source>
</evidence>
<dbReference type="Gene3D" id="3.30.710.10">
    <property type="entry name" value="Potassium Channel Kv1.1, Chain A"/>
    <property type="match status" value="1"/>
</dbReference>
<organism evidence="12 15">
    <name type="scientific">Sarcoptes scabiei</name>
    <name type="common">Itch mite</name>
    <name type="synonym">Acarus scabiei</name>
    <dbReference type="NCBI Taxonomy" id="52283"/>
    <lineage>
        <taxon>Eukaryota</taxon>
        <taxon>Metazoa</taxon>
        <taxon>Ecdysozoa</taxon>
        <taxon>Arthropoda</taxon>
        <taxon>Chelicerata</taxon>
        <taxon>Arachnida</taxon>
        <taxon>Acari</taxon>
        <taxon>Acariformes</taxon>
        <taxon>Sarcoptiformes</taxon>
        <taxon>Astigmata</taxon>
        <taxon>Psoroptidia</taxon>
        <taxon>Sarcoptoidea</taxon>
        <taxon>Sarcoptidae</taxon>
        <taxon>Sarcoptinae</taxon>
        <taxon>Sarcoptes</taxon>
    </lineage>
</organism>
<dbReference type="PANTHER" id="PTHR15711">
    <property type="entry name" value="RAP GTPASE-ACTIVATING PROTEIN"/>
    <property type="match status" value="1"/>
</dbReference>
<evidence type="ECO:0000313" key="12">
    <source>
        <dbReference type="EMBL" id="KPM05202.1"/>
    </source>
</evidence>
<dbReference type="SUPFAM" id="SSF111347">
    <property type="entry name" value="Rap/Ran-GAP"/>
    <property type="match status" value="1"/>
</dbReference>
<name>A0A132A2E3_SARSC</name>
<reference evidence="12 15" key="1">
    <citation type="journal article" date="2015" name="Parasit. Vectors">
        <title>Draft genome of the scabies mite.</title>
        <authorList>
            <person name="Rider S.D.Jr."/>
            <person name="Morgan M.S."/>
            <person name="Arlian L.G."/>
        </authorList>
    </citation>
    <scope>NUCLEOTIDE SEQUENCE [LARGE SCALE GENOMIC DNA]</scope>
    <source>
        <strain evidence="12">Arlian Lab</strain>
    </source>
</reference>
<dbReference type="PROSITE" id="PS50023">
    <property type="entry name" value="LIM_DOMAIN_2"/>
    <property type="match status" value="1"/>
</dbReference>
<evidence type="ECO:0000256" key="2">
    <source>
        <dbReference type="ARBA" id="ARBA00022553"/>
    </source>
</evidence>
<evidence type="ECO:0000313" key="15">
    <source>
        <dbReference type="Proteomes" id="UP000616769"/>
    </source>
</evidence>
<dbReference type="InterPro" id="IPR000210">
    <property type="entry name" value="BTB/POZ_dom"/>
</dbReference>
<dbReference type="Proteomes" id="UP000616769">
    <property type="component" value="Unassembled WGS sequence"/>
</dbReference>
<evidence type="ECO:0000259" key="10">
    <source>
        <dbReference type="PROSITE" id="PS50085"/>
    </source>
</evidence>
<dbReference type="OrthoDB" id="2499658at2759"/>
<evidence type="ECO:0000256" key="5">
    <source>
        <dbReference type="ARBA" id="ARBA00023038"/>
    </source>
</evidence>
<reference evidence="11" key="3">
    <citation type="submission" date="2020-01" db="EMBL/GenBank/DDBJ databases">
        <authorList>
            <person name="Korhonen P.K.K."/>
            <person name="Guangxu M.G."/>
            <person name="Wang T.W."/>
            <person name="Stroehlein A.J.S."/>
            <person name="Young N.D."/>
            <person name="Ang C.-S.A."/>
            <person name="Fernando D.W.F."/>
            <person name="Lu H.L."/>
            <person name="Taylor S.T."/>
            <person name="Ehtesham M.E.M."/>
            <person name="Najaraj S.H.N."/>
            <person name="Harsha G.H.G."/>
            <person name="Madugundu A.M."/>
            <person name="Renuse S.R."/>
            <person name="Holt D.H."/>
            <person name="Pandey A.P."/>
            <person name="Papenfuss A.P."/>
            <person name="Gasser R.B.G."/>
            <person name="Fischer K.F."/>
        </authorList>
    </citation>
    <scope>NUCLEOTIDE SEQUENCE</scope>
    <source>
        <strain evidence="11">SSS_KF_BRIS2020</strain>
    </source>
</reference>
<dbReference type="EnsemblMetazoa" id="SSS_8468s_mrna">
    <property type="protein sequence ID" value="KAF7495845.1"/>
    <property type="gene ID" value="SSS_8468"/>
</dbReference>
<feature type="compositionally biased region" description="Polar residues" evidence="8">
    <location>
        <begin position="300"/>
        <end position="323"/>
    </location>
</feature>
<dbReference type="Pfam" id="PF00412">
    <property type="entry name" value="LIM"/>
    <property type="match status" value="1"/>
</dbReference>
<evidence type="ECO:0000313" key="11">
    <source>
        <dbReference type="EMBL" id="KAF7495845.1"/>
    </source>
</evidence>
<evidence type="ECO:0000256" key="4">
    <source>
        <dbReference type="ARBA" id="ARBA00022833"/>
    </source>
</evidence>
<dbReference type="VEuPathDB" id="VectorBase:SSCA009235"/>
<dbReference type="AlphaFoldDB" id="A0A132A2E3"/>
<sequence>MASHCFVCQLPILSHQTWDTWTCGPGISPNQSILTDIFHEDCLHCSVCMIRLKQGNGTAKRVANKIYCVLHFGDVTGSFNGPGEDYINKLRDFKRQSLGCAEARRKSSTTLSFAVPVQACPGASYCSKFPHDVKPTAGYWIECRGGAAPINLSEIASAVDSQQKINRQQQLQHSQLQSRSFDVNPISGNGNTSDVSNVHLITSELSIFQNHQNSIKPPPTPTVEAVLTRGRLERQETIKTEQDTIDVPENICHLDDDGRPMSKDDLDLVRKPSLLGQTFPNITITIVQPSSPPSSPPRIGSSTANKTSIASSHQYAVTTSIDRSVSHKVSEESGIKSSPTAQQPVARSDDPFELISFEEEIYEKYFYGREHWNYFTNDEALGPVIMSLKQETIGGRDQFRVLLRTISYSLHGLVPTSAICADRYDREAVVRALGDEAGLKPPLVLGQLPSTPDELLKLDQVFVKSELKVGVIYIQSNQVNSEEMILGNRKESPLFVEFLTILGDRIKLKGFDKYKGGLDTVHDLTGTESVYTCYKNIEIMFHVSTMLPHEDADPQKLQKKRHIGNDIVCVAFLESDEALFWPGCIKSHFLHTFIVVKTSPKELQYGEERKYTVAVVCRDEVSAFKPYLWHQSEFDKGPYFREWLLTKIINGERASYSSPKFARMQDRTRSQMMEDIVNNLANHLATGQIPKPYRRGSWRPIGHMRPSSPLLDSVRDLFEGYDQIAKDFANAFHGNAKLLCDIVFNVIGSANGQPINNIAMNIAPGNLETQSSVRRIYAVRAILAIRSRVFLEMLYGFAPPGQQSGQGMNNNSIDLNTSSVITITSASGKESRRNSSGKSSGSSSKRSSITAETKNMIAQLPKIIAPNHSEKKDKEKDSRKASTVSTISANAYSTASNSSNYSSTAKTPTYLTVPGTSGSGGNMFKNAFNRLVSGSWSGWGSKGRNESMKRWQSESFYAKMDQNIGVEVPGISMCADVAKIDPNKLAQTEFTIIEFDGDTFQLLIEYLHSGSCPLTCDNVPGLICAAEHFDLPDLLQACVHHTKTHLRLALIPKMLCKLENYYWRYTSASQLVNTILTFVDPRASKLFQRAEYLMLSESMLTTIISRRTLIISETLKFQVMLQWSLFKVTKGHYIGYERPTSLTLSQSQELQVIMNRLTRDLKLSQIPPHDLIKIVLPSKTINNDRILNTLLSQASQGIGCT</sequence>
<dbReference type="PROSITE" id="PS50085">
    <property type="entry name" value="RAPGAP"/>
    <property type="match status" value="1"/>
</dbReference>
<dbReference type="FunFam" id="3.40.50.11210:FF:000002">
    <property type="entry name" value="Signal-induced proliferation-associated 1-like protein 1"/>
    <property type="match status" value="1"/>
</dbReference>
<dbReference type="InterPro" id="IPR035974">
    <property type="entry name" value="Rap/Ran-GAP_sf"/>
</dbReference>
<keyword evidence="5 7" id="KW-0440">LIM domain</keyword>
<dbReference type="EMBL" id="WVUK01000044">
    <property type="protein sequence ID" value="KAF7495845.1"/>
    <property type="molecule type" value="Genomic_DNA"/>
</dbReference>
<dbReference type="Gene3D" id="3.40.50.11210">
    <property type="entry name" value="Rap/Ran-GAP"/>
    <property type="match status" value="1"/>
</dbReference>
<keyword evidence="1" id="KW-0343">GTPase activation</keyword>
<dbReference type="Pfam" id="PF02145">
    <property type="entry name" value="Rap_GAP"/>
    <property type="match status" value="1"/>
</dbReference>
<keyword evidence="4 7" id="KW-0862">Zinc</keyword>
<feature type="domain" description="LIM zinc-binding" evidence="9">
    <location>
        <begin position="3"/>
        <end position="78"/>
    </location>
</feature>
<evidence type="ECO:0000256" key="1">
    <source>
        <dbReference type="ARBA" id="ARBA00022468"/>
    </source>
</evidence>
<reference evidence="13" key="4">
    <citation type="submission" date="2022-06" db="UniProtKB">
        <authorList>
            <consortium name="EnsemblMetazoa"/>
        </authorList>
    </citation>
    <scope>IDENTIFICATION</scope>
</reference>
<dbReference type="SUPFAM" id="SSF54695">
    <property type="entry name" value="POZ domain"/>
    <property type="match status" value="1"/>
</dbReference>
<dbReference type="InterPro" id="IPR050989">
    <property type="entry name" value="Rap1_Ran_GAP"/>
</dbReference>
<feature type="compositionally biased region" description="Low complexity" evidence="8">
    <location>
        <begin position="834"/>
        <end position="848"/>
    </location>
</feature>
<keyword evidence="14" id="KW-1185">Reference proteome</keyword>
<evidence type="ECO:0000259" key="9">
    <source>
        <dbReference type="PROSITE" id="PS50023"/>
    </source>
</evidence>
<feature type="compositionally biased region" description="Basic and acidic residues" evidence="8">
    <location>
        <begin position="324"/>
        <end position="334"/>
    </location>
</feature>
<feature type="region of interest" description="Disordered" evidence="8">
    <location>
        <begin position="824"/>
        <end position="885"/>
    </location>
</feature>
<feature type="compositionally biased region" description="Polar residues" evidence="8">
    <location>
        <begin position="335"/>
        <end position="345"/>
    </location>
</feature>
<dbReference type="EMBL" id="JXLN01010147">
    <property type="protein sequence ID" value="KPM05202.1"/>
    <property type="molecule type" value="Genomic_DNA"/>
</dbReference>
<evidence type="ECO:0000256" key="7">
    <source>
        <dbReference type="PROSITE-ProRule" id="PRU00125"/>
    </source>
</evidence>
<evidence type="ECO:0000256" key="3">
    <source>
        <dbReference type="ARBA" id="ARBA00022723"/>
    </source>
</evidence>
<dbReference type="Proteomes" id="UP000070412">
    <property type="component" value="Unassembled WGS sequence"/>
</dbReference>
<reference evidence="14" key="2">
    <citation type="journal article" date="2020" name="PLoS Negl. Trop. Dis.">
        <title>High-quality nuclear genome for Sarcoptes scabiei-A critical resource for a neglected parasite.</title>
        <authorList>
            <person name="Korhonen P.K."/>
            <person name="Gasser R.B."/>
            <person name="Ma G."/>
            <person name="Wang T."/>
            <person name="Stroehlein A.J."/>
            <person name="Young N.D."/>
            <person name="Ang C.S."/>
            <person name="Fernando D.D."/>
            <person name="Lu H.C."/>
            <person name="Taylor S."/>
            <person name="Reynolds S.L."/>
            <person name="Mofiz E."/>
            <person name="Najaraj S.H."/>
            <person name="Gowda H."/>
            <person name="Madugundu A."/>
            <person name="Renuse S."/>
            <person name="Holt D."/>
            <person name="Pandey A."/>
            <person name="Papenfuss A.T."/>
            <person name="Fischer K."/>
        </authorList>
    </citation>
    <scope>NUCLEOTIDE SEQUENCE [LARGE SCALE GENOMIC DNA]</scope>
</reference>
<dbReference type="Pfam" id="PF21022">
    <property type="entry name" value="Rap-GAP_dimer"/>
    <property type="match status" value="1"/>
</dbReference>
<dbReference type="OMA" id="AICADRY"/>
<evidence type="ECO:0000256" key="8">
    <source>
        <dbReference type="SAM" id="MobiDB-lite"/>
    </source>
</evidence>
<dbReference type="GO" id="GO:0005096">
    <property type="term" value="F:GTPase activator activity"/>
    <property type="evidence" value="ECO:0007669"/>
    <property type="project" value="UniProtKB-KW"/>
</dbReference>
<accession>A0A132A2E3</accession>
<dbReference type="InterPro" id="IPR000331">
    <property type="entry name" value="Rap/Ran_GAP_dom"/>
</dbReference>
<feature type="region of interest" description="Disordered" evidence="8">
    <location>
        <begin position="287"/>
        <end position="347"/>
    </location>
</feature>
<dbReference type="InterPro" id="IPR001781">
    <property type="entry name" value="Znf_LIM"/>
</dbReference>
<protein>
    <submittedName>
        <fullName evidence="12">Rap GTPase-activating protein-like protein</fullName>
    </submittedName>
    <submittedName>
        <fullName evidence="11">Rap1 GTPase-activating protein 1</fullName>
    </submittedName>
</protein>
<dbReference type="Pfam" id="PF00651">
    <property type="entry name" value="BTB"/>
    <property type="match status" value="1"/>
</dbReference>
<evidence type="ECO:0000313" key="14">
    <source>
        <dbReference type="Proteomes" id="UP000070412"/>
    </source>
</evidence>
<dbReference type="GO" id="GO:0005737">
    <property type="term" value="C:cytoplasm"/>
    <property type="evidence" value="ECO:0007669"/>
    <property type="project" value="TreeGrafter"/>
</dbReference>
<dbReference type="Gene3D" id="2.10.110.10">
    <property type="entry name" value="Cysteine Rich Protein"/>
    <property type="match status" value="1"/>
</dbReference>
<dbReference type="GO" id="GO:0046872">
    <property type="term" value="F:metal ion binding"/>
    <property type="evidence" value="ECO:0007669"/>
    <property type="project" value="UniProtKB-KW"/>
</dbReference>
<dbReference type="PANTHER" id="PTHR15711:SF25">
    <property type="entry name" value="RADISH, ISOFORM I"/>
    <property type="match status" value="1"/>
</dbReference>
<evidence type="ECO:0000256" key="6">
    <source>
        <dbReference type="ARBA" id="ARBA00023054"/>
    </source>
</evidence>
<dbReference type="GO" id="GO:0051056">
    <property type="term" value="P:regulation of small GTPase mediated signal transduction"/>
    <property type="evidence" value="ECO:0007669"/>
    <property type="project" value="InterPro"/>
</dbReference>
<proteinExistence type="predicted"/>
<dbReference type="InterPro" id="IPR011333">
    <property type="entry name" value="SKP1/BTB/POZ_sf"/>
</dbReference>
<dbReference type="SMART" id="SM00132">
    <property type="entry name" value="LIM"/>
    <property type="match status" value="1"/>
</dbReference>
<keyword evidence="3 7" id="KW-0479">Metal-binding</keyword>
<gene>
    <name evidence="12" type="ORF">QR98_0036610</name>
    <name evidence="11" type="ORF">SSS_8468</name>
</gene>
<dbReference type="SMART" id="SM00225">
    <property type="entry name" value="BTB"/>
    <property type="match status" value="1"/>
</dbReference>